<comment type="caution">
    <text evidence="2">The sequence shown here is derived from an EMBL/GenBank/DDBJ whole genome shotgun (WGS) entry which is preliminary data.</text>
</comment>
<organism evidence="2 3">
    <name type="scientific">Frankia nepalensis</name>
    <dbReference type="NCBI Taxonomy" id="1836974"/>
    <lineage>
        <taxon>Bacteria</taxon>
        <taxon>Bacillati</taxon>
        <taxon>Actinomycetota</taxon>
        <taxon>Actinomycetes</taxon>
        <taxon>Frankiales</taxon>
        <taxon>Frankiaceae</taxon>
        <taxon>Frankia</taxon>
    </lineage>
</organism>
<keyword evidence="3" id="KW-1185">Reference proteome</keyword>
<dbReference type="AlphaFoldDB" id="A0A937RKS6"/>
<protein>
    <submittedName>
        <fullName evidence="2">CoA transferase</fullName>
    </submittedName>
</protein>
<name>A0A937RKS6_9ACTN</name>
<dbReference type="PANTHER" id="PTHR48207:SF3">
    <property type="entry name" value="SUCCINATE--HYDROXYMETHYLGLUTARATE COA-TRANSFERASE"/>
    <property type="match status" value="1"/>
</dbReference>
<dbReference type="PANTHER" id="PTHR48207">
    <property type="entry name" value="SUCCINATE--HYDROXYMETHYLGLUTARATE COA-TRANSFERASE"/>
    <property type="match status" value="1"/>
</dbReference>
<dbReference type="InterPro" id="IPR044855">
    <property type="entry name" value="CoA-Trfase_III_dom3_sf"/>
</dbReference>
<sequence>MNTSRTRSPLADLKVLELASGTAGPMAGMMFADYGAEVVKVEPPTGDWARGTRGFQMWNRGKRSVVLDLASSAADREALRALVRRSDVVLTNYRPGVAEQLGVGEAEVRRLNPTAVCCAISGFGPLVECAGLRAYEGIVAAKAGKMVGLDALSGAAPDFAGGRPIYSAAPVAGFAAGQLAFQGIVAALLERARTGRGRYVETSLLQGAITATMRQDLRRAELEGPVNGRAAASGAPGGPSVQLRGIALTFLTARCADGGWIQMCARQDHHFRSWMRALGLDWVLTDPRYVDGPLAFRTLRDIEDLERVIRKRMSECTQAEWMSLFIEHDVGSDPFLDFDGFLAHPQLTANERVVEVADRELGPVRQLGPLVNVNGAGVGVERGAPLLGEHTAEVLDEARAVRGAGGDQVAGQPQIPAERTGGPLAGIVVVELATYLAGPLGGTLLAEMGARVIKVEPMEGDAFRRLGLQFVHLQHGKESIALNLKSSGGKEVLRRLVREADVFFHNFRGGPVERLGCDFVSISAINPRIVYVNAAAYGSRGPEANRTAFHSTPNALSGGGILQAGRGNVPVDDSYPDPCSGIAVASAILLGLFGRGRSGRAQHLETTMLASTGYVHSSDLVSYEGAPSRLEVDPEQQGLHALYRLYECSSGWLFAAVVGDAEWRRFARALGHGEWCEDPRFADAAARLSADADLAALVAPVLQERTAKEWAAALAAVDVAAVQADERGFEEFLIHSGLVSADEHPEHGKYWRLPPRVTFDGVGPDRRPATALGESTVAVLEELGYGPQEIAALCAERAVLADGPKARG</sequence>
<accession>A0A937RKS6</accession>
<dbReference type="Gene3D" id="3.40.50.10540">
    <property type="entry name" value="Crotonobetainyl-coa:carnitine coa-transferase, domain 1"/>
    <property type="match status" value="2"/>
</dbReference>
<evidence type="ECO:0000256" key="1">
    <source>
        <dbReference type="ARBA" id="ARBA00022679"/>
    </source>
</evidence>
<dbReference type="Gene3D" id="3.30.1540.10">
    <property type="entry name" value="formyl-coa transferase, domain 3"/>
    <property type="match status" value="2"/>
</dbReference>
<keyword evidence="1 2" id="KW-0808">Transferase</keyword>
<dbReference type="Proteomes" id="UP000604475">
    <property type="component" value="Unassembled WGS sequence"/>
</dbReference>
<proteinExistence type="predicted"/>
<dbReference type="InterPro" id="IPR050483">
    <property type="entry name" value="CoA-transferase_III_domain"/>
</dbReference>
<dbReference type="InterPro" id="IPR023606">
    <property type="entry name" value="CoA-Trfase_III_dom_1_sf"/>
</dbReference>
<dbReference type="InterPro" id="IPR003673">
    <property type="entry name" value="CoA-Trfase_fam_III"/>
</dbReference>
<dbReference type="Pfam" id="PF02515">
    <property type="entry name" value="CoA_transf_3"/>
    <property type="match status" value="2"/>
</dbReference>
<dbReference type="EMBL" id="JAEACQ010000295">
    <property type="protein sequence ID" value="MBL7632105.1"/>
    <property type="molecule type" value="Genomic_DNA"/>
</dbReference>
<dbReference type="GO" id="GO:0008410">
    <property type="term" value="F:CoA-transferase activity"/>
    <property type="evidence" value="ECO:0007669"/>
    <property type="project" value="TreeGrafter"/>
</dbReference>
<dbReference type="RefSeq" id="WP_203002632.1">
    <property type="nucleotide sequence ID" value="NZ_JADWYU010000150.1"/>
</dbReference>
<reference evidence="2" key="1">
    <citation type="submission" date="2020-12" db="EMBL/GenBank/DDBJ databases">
        <title>Genomic characterization of non-nitrogen-fixing Frankia strains.</title>
        <authorList>
            <person name="Carlos-Shanley C."/>
            <person name="Guerra T."/>
            <person name="Hahn D."/>
        </authorList>
    </citation>
    <scope>NUCLEOTIDE SEQUENCE</scope>
    <source>
        <strain evidence="2">CN6</strain>
    </source>
</reference>
<evidence type="ECO:0000313" key="3">
    <source>
        <dbReference type="Proteomes" id="UP000604475"/>
    </source>
</evidence>
<gene>
    <name evidence="2" type="ORF">I7412_34125</name>
</gene>
<evidence type="ECO:0000313" key="2">
    <source>
        <dbReference type="EMBL" id="MBL7632105.1"/>
    </source>
</evidence>
<dbReference type="SUPFAM" id="SSF89796">
    <property type="entry name" value="CoA-transferase family III (CaiB/BaiF)"/>
    <property type="match status" value="2"/>
</dbReference>